<evidence type="ECO:0000313" key="3">
    <source>
        <dbReference type="Proteomes" id="UP000011087"/>
    </source>
</evidence>
<evidence type="ECO:0000313" key="2">
    <source>
        <dbReference type="EnsemblProtists" id="EKX48066"/>
    </source>
</evidence>
<dbReference type="Gene3D" id="3.40.50.150">
    <property type="entry name" value="Vaccinia Virus protein VP39"/>
    <property type="match status" value="1"/>
</dbReference>
<organism evidence="1">
    <name type="scientific">Guillardia theta (strain CCMP2712)</name>
    <name type="common">Cryptophyte</name>
    <dbReference type="NCBI Taxonomy" id="905079"/>
    <lineage>
        <taxon>Eukaryota</taxon>
        <taxon>Cryptophyceae</taxon>
        <taxon>Pyrenomonadales</taxon>
        <taxon>Geminigeraceae</taxon>
        <taxon>Guillardia</taxon>
    </lineage>
</organism>
<dbReference type="SUPFAM" id="SSF53335">
    <property type="entry name" value="S-adenosyl-L-methionine-dependent methyltransferases"/>
    <property type="match status" value="1"/>
</dbReference>
<dbReference type="PANTHER" id="PTHR14614">
    <property type="entry name" value="HEPATOCELLULAR CARCINOMA-ASSOCIATED ANTIGEN"/>
    <property type="match status" value="1"/>
</dbReference>
<proteinExistence type="predicted"/>
<accession>L1JHU4</accession>
<dbReference type="HOGENOM" id="CLU_055721_5_1_1"/>
<dbReference type="GeneID" id="17304643"/>
<dbReference type="Pfam" id="PF10294">
    <property type="entry name" value="Methyltransf_16"/>
    <property type="match status" value="1"/>
</dbReference>
<dbReference type="InterPro" id="IPR029063">
    <property type="entry name" value="SAM-dependent_MTases_sf"/>
</dbReference>
<dbReference type="OrthoDB" id="413520at2759"/>
<dbReference type="InterPro" id="IPR019410">
    <property type="entry name" value="Methyltransf_16"/>
</dbReference>
<dbReference type="EMBL" id="JH992987">
    <property type="protein sequence ID" value="EKX48066.1"/>
    <property type="molecule type" value="Genomic_DNA"/>
</dbReference>
<dbReference type="EnsemblProtists" id="EKX48066">
    <property type="protein sequence ID" value="EKX48066"/>
    <property type="gene ID" value="GUITHDRAFT_137017"/>
</dbReference>
<dbReference type="PaxDb" id="55529-EKX48066"/>
<dbReference type="OMA" id="AYEWRED"/>
<evidence type="ECO:0000313" key="1">
    <source>
        <dbReference type="EMBL" id="EKX48066.1"/>
    </source>
</evidence>
<dbReference type="RefSeq" id="XP_005835046.1">
    <property type="nucleotide sequence ID" value="XM_005834989.1"/>
</dbReference>
<dbReference type="eggNOG" id="KOG2793">
    <property type="taxonomic scope" value="Eukaryota"/>
</dbReference>
<name>L1JHU4_GUITC</name>
<dbReference type="PANTHER" id="PTHR14614:SF109">
    <property type="entry name" value="RIBOSOMAL LYSINE N-METHYLTRANSFERASE 5"/>
    <property type="match status" value="1"/>
</dbReference>
<sequence>MYHAAAVHFKDWAVDLSLTIHQKCSDFGEDQATVWDGARVLSAYLADRQHFADDFWKGKRVLELGAGTGMCGLTLGMLGAIVIVTELAEVVPVLRENIEINRLQHACTAEELPWGEHQSFEWFQSSAPFDVVIGCEVAYAVSFQKQLVETLVASCKRETLVFIGHEHRWKDVDEWFLEEIGKYFECETIPLAHHNEHYRCPNISIYKLRLKV</sequence>
<reference evidence="3" key="2">
    <citation type="submission" date="2012-11" db="EMBL/GenBank/DDBJ databases">
        <authorList>
            <person name="Kuo A."/>
            <person name="Curtis B.A."/>
            <person name="Tanifuji G."/>
            <person name="Burki F."/>
            <person name="Gruber A."/>
            <person name="Irimia M."/>
            <person name="Maruyama S."/>
            <person name="Arias M.C."/>
            <person name="Ball S.G."/>
            <person name="Gile G.H."/>
            <person name="Hirakawa Y."/>
            <person name="Hopkins J.F."/>
            <person name="Rensing S.A."/>
            <person name="Schmutz J."/>
            <person name="Symeonidi A."/>
            <person name="Elias M."/>
            <person name="Eveleigh R.J."/>
            <person name="Herman E.K."/>
            <person name="Klute M.J."/>
            <person name="Nakayama T."/>
            <person name="Obornik M."/>
            <person name="Reyes-Prieto A."/>
            <person name="Armbrust E.V."/>
            <person name="Aves S.J."/>
            <person name="Beiko R.G."/>
            <person name="Coutinho P."/>
            <person name="Dacks J.B."/>
            <person name="Durnford D.G."/>
            <person name="Fast N.M."/>
            <person name="Green B.R."/>
            <person name="Grisdale C."/>
            <person name="Hempe F."/>
            <person name="Henrissat B."/>
            <person name="Hoppner M.P."/>
            <person name="Ishida K.-I."/>
            <person name="Kim E."/>
            <person name="Koreny L."/>
            <person name="Kroth P.G."/>
            <person name="Liu Y."/>
            <person name="Malik S.-B."/>
            <person name="Maier U.G."/>
            <person name="McRose D."/>
            <person name="Mock T."/>
            <person name="Neilson J.A."/>
            <person name="Onodera N.T."/>
            <person name="Poole A.M."/>
            <person name="Pritham E.J."/>
            <person name="Richards T.A."/>
            <person name="Rocap G."/>
            <person name="Roy S.W."/>
            <person name="Sarai C."/>
            <person name="Schaack S."/>
            <person name="Shirato S."/>
            <person name="Slamovits C.H."/>
            <person name="Spencer D.F."/>
            <person name="Suzuki S."/>
            <person name="Worden A.Z."/>
            <person name="Zauner S."/>
            <person name="Barry K."/>
            <person name="Bell C."/>
            <person name="Bharti A.K."/>
            <person name="Crow J.A."/>
            <person name="Grimwood J."/>
            <person name="Kramer R."/>
            <person name="Lindquist E."/>
            <person name="Lucas S."/>
            <person name="Salamov A."/>
            <person name="McFadden G.I."/>
            <person name="Lane C.E."/>
            <person name="Keeling P.J."/>
            <person name="Gray M.W."/>
            <person name="Grigoriev I.V."/>
            <person name="Archibald J.M."/>
        </authorList>
    </citation>
    <scope>NUCLEOTIDE SEQUENCE</scope>
    <source>
        <strain evidence="3">CCMP2712</strain>
    </source>
</reference>
<keyword evidence="3" id="KW-1185">Reference proteome</keyword>
<gene>
    <name evidence="1" type="ORF">GUITHDRAFT_137017</name>
</gene>
<reference evidence="1 3" key="1">
    <citation type="journal article" date="2012" name="Nature">
        <title>Algal genomes reveal evolutionary mosaicism and the fate of nucleomorphs.</title>
        <authorList>
            <consortium name="DOE Joint Genome Institute"/>
            <person name="Curtis B.A."/>
            <person name="Tanifuji G."/>
            <person name="Burki F."/>
            <person name="Gruber A."/>
            <person name="Irimia M."/>
            <person name="Maruyama S."/>
            <person name="Arias M.C."/>
            <person name="Ball S.G."/>
            <person name="Gile G.H."/>
            <person name="Hirakawa Y."/>
            <person name="Hopkins J.F."/>
            <person name="Kuo A."/>
            <person name="Rensing S.A."/>
            <person name="Schmutz J."/>
            <person name="Symeonidi A."/>
            <person name="Elias M."/>
            <person name="Eveleigh R.J."/>
            <person name="Herman E.K."/>
            <person name="Klute M.J."/>
            <person name="Nakayama T."/>
            <person name="Obornik M."/>
            <person name="Reyes-Prieto A."/>
            <person name="Armbrust E.V."/>
            <person name="Aves S.J."/>
            <person name="Beiko R.G."/>
            <person name="Coutinho P."/>
            <person name="Dacks J.B."/>
            <person name="Durnford D.G."/>
            <person name="Fast N.M."/>
            <person name="Green B.R."/>
            <person name="Grisdale C.J."/>
            <person name="Hempel F."/>
            <person name="Henrissat B."/>
            <person name="Hoppner M.P."/>
            <person name="Ishida K."/>
            <person name="Kim E."/>
            <person name="Koreny L."/>
            <person name="Kroth P.G."/>
            <person name="Liu Y."/>
            <person name="Malik S.B."/>
            <person name="Maier U.G."/>
            <person name="McRose D."/>
            <person name="Mock T."/>
            <person name="Neilson J.A."/>
            <person name="Onodera N.T."/>
            <person name="Poole A.M."/>
            <person name="Pritham E.J."/>
            <person name="Richards T.A."/>
            <person name="Rocap G."/>
            <person name="Roy S.W."/>
            <person name="Sarai C."/>
            <person name="Schaack S."/>
            <person name="Shirato S."/>
            <person name="Slamovits C.H."/>
            <person name="Spencer D.F."/>
            <person name="Suzuki S."/>
            <person name="Worden A.Z."/>
            <person name="Zauner S."/>
            <person name="Barry K."/>
            <person name="Bell C."/>
            <person name="Bharti A.K."/>
            <person name="Crow J.A."/>
            <person name="Grimwood J."/>
            <person name="Kramer R."/>
            <person name="Lindquist E."/>
            <person name="Lucas S."/>
            <person name="Salamov A."/>
            <person name="McFadden G.I."/>
            <person name="Lane C.E."/>
            <person name="Keeling P.J."/>
            <person name="Gray M.W."/>
            <person name="Grigoriev I.V."/>
            <person name="Archibald J.M."/>
        </authorList>
    </citation>
    <scope>NUCLEOTIDE SEQUENCE</scope>
    <source>
        <strain evidence="1 3">CCMP2712</strain>
    </source>
</reference>
<dbReference type="KEGG" id="gtt:GUITHDRAFT_137017"/>
<reference evidence="2" key="3">
    <citation type="submission" date="2016-03" db="UniProtKB">
        <authorList>
            <consortium name="EnsemblProtists"/>
        </authorList>
    </citation>
    <scope>IDENTIFICATION</scope>
</reference>
<dbReference type="Proteomes" id="UP000011087">
    <property type="component" value="Unassembled WGS sequence"/>
</dbReference>
<protein>
    <submittedName>
        <fullName evidence="1 2">Uncharacterized protein</fullName>
    </submittedName>
</protein>
<dbReference type="AlphaFoldDB" id="L1JHU4"/>